<comment type="caution">
    <text evidence="7">The sequence shown here is derived from an EMBL/GenBank/DDBJ whole genome shotgun (WGS) entry which is preliminary data.</text>
</comment>
<keyword evidence="6" id="KW-0175">Coiled coil</keyword>
<dbReference type="PANTHER" id="PTHR31397:SF1">
    <property type="entry name" value="BLOC-1-RELATED COMPLEX SUBUNIT 7"/>
    <property type="match status" value="1"/>
</dbReference>
<dbReference type="AlphaFoldDB" id="A0A834IQD3"/>
<evidence type="ECO:0000256" key="4">
    <source>
        <dbReference type="ARBA" id="ARBA00023136"/>
    </source>
</evidence>
<gene>
    <name evidence="7" type="ORF">GWI33_003230</name>
</gene>
<evidence type="ECO:0000313" key="7">
    <source>
        <dbReference type="EMBL" id="KAF7282115.1"/>
    </source>
</evidence>
<comment type="subcellular location">
    <subcellularLocation>
        <location evidence="1">Lysosome membrane</location>
    </subcellularLocation>
</comment>
<comment type="similarity">
    <text evidence="2">Belongs to the BORCS7 family.</text>
</comment>
<dbReference type="GO" id="GO:0099078">
    <property type="term" value="C:BORC complex"/>
    <property type="evidence" value="ECO:0007669"/>
    <property type="project" value="TreeGrafter"/>
</dbReference>
<keyword evidence="4" id="KW-0472">Membrane</keyword>
<reference evidence="7" key="1">
    <citation type="submission" date="2020-08" db="EMBL/GenBank/DDBJ databases">
        <title>Genome sequencing and assembly of the red palm weevil Rhynchophorus ferrugineus.</title>
        <authorList>
            <person name="Dias G.B."/>
            <person name="Bergman C.M."/>
            <person name="Manee M."/>
        </authorList>
    </citation>
    <scope>NUCLEOTIDE SEQUENCE</scope>
    <source>
        <strain evidence="7">AA-2017</strain>
        <tissue evidence="7">Whole larva</tissue>
    </source>
</reference>
<evidence type="ECO:0000256" key="6">
    <source>
        <dbReference type="SAM" id="Coils"/>
    </source>
</evidence>
<dbReference type="GO" id="GO:0005765">
    <property type="term" value="C:lysosomal membrane"/>
    <property type="evidence" value="ECO:0007669"/>
    <property type="project" value="UniProtKB-SubCell"/>
</dbReference>
<dbReference type="OrthoDB" id="5567844at2759"/>
<organism evidence="7 8">
    <name type="scientific">Rhynchophorus ferrugineus</name>
    <name type="common">Red palm weevil</name>
    <name type="synonym">Curculio ferrugineus</name>
    <dbReference type="NCBI Taxonomy" id="354439"/>
    <lineage>
        <taxon>Eukaryota</taxon>
        <taxon>Metazoa</taxon>
        <taxon>Ecdysozoa</taxon>
        <taxon>Arthropoda</taxon>
        <taxon>Hexapoda</taxon>
        <taxon>Insecta</taxon>
        <taxon>Pterygota</taxon>
        <taxon>Neoptera</taxon>
        <taxon>Endopterygota</taxon>
        <taxon>Coleoptera</taxon>
        <taxon>Polyphaga</taxon>
        <taxon>Cucujiformia</taxon>
        <taxon>Curculionidae</taxon>
        <taxon>Dryophthorinae</taxon>
        <taxon>Rhynchophorus</taxon>
    </lineage>
</organism>
<keyword evidence="8" id="KW-1185">Reference proteome</keyword>
<proteinExistence type="inferred from homology"/>
<feature type="coiled-coil region" evidence="6">
    <location>
        <begin position="55"/>
        <end position="82"/>
    </location>
</feature>
<name>A0A834IQD3_RHYFE</name>
<evidence type="ECO:0000256" key="5">
    <source>
        <dbReference type="ARBA" id="ARBA00023228"/>
    </source>
</evidence>
<evidence type="ECO:0000256" key="3">
    <source>
        <dbReference type="ARBA" id="ARBA00022295"/>
    </source>
</evidence>
<protein>
    <recommendedName>
        <fullName evidence="3">BLOC-1-related complex subunit 7</fullName>
    </recommendedName>
</protein>
<dbReference type="Proteomes" id="UP000625711">
    <property type="component" value="Unassembled WGS sequence"/>
</dbReference>
<accession>A0A834IQD3</accession>
<evidence type="ECO:0000313" key="8">
    <source>
        <dbReference type="Proteomes" id="UP000625711"/>
    </source>
</evidence>
<keyword evidence="5" id="KW-0458">Lysosome</keyword>
<evidence type="ECO:0000256" key="1">
    <source>
        <dbReference type="ARBA" id="ARBA00004656"/>
    </source>
</evidence>
<dbReference type="EMBL" id="JAACXV010000189">
    <property type="protein sequence ID" value="KAF7282115.1"/>
    <property type="molecule type" value="Genomic_DNA"/>
</dbReference>
<sequence>MASASTTSARFLFADSKSRLADRVQVNVRNITAVARQVTRGSKSQEILMHSARNFAAQEGLIENSENNLKKLQLLCAHLNVQQDVLHRRAVQLEEVKEQVQAMQR</sequence>
<dbReference type="Pfam" id="PF16088">
    <property type="entry name" value="BORCS7"/>
    <property type="match status" value="1"/>
</dbReference>
<dbReference type="InterPro" id="IPR032143">
    <property type="entry name" value="BORCS7"/>
</dbReference>
<dbReference type="PANTHER" id="PTHR31397">
    <property type="entry name" value="BLOC-1-RELATED COMPLEX SUBUNIT 7 BORSC7"/>
    <property type="match status" value="1"/>
</dbReference>
<evidence type="ECO:0000256" key="2">
    <source>
        <dbReference type="ARBA" id="ARBA00005433"/>
    </source>
</evidence>